<evidence type="ECO:0000256" key="1">
    <source>
        <dbReference type="ARBA" id="ARBA00010105"/>
    </source>
</evidence>
<proteinExistence type="inferred from homology"/>
<accession>G2I3S5</accession>
<gene>
    <name evidence="3" type="ordered locus">GLX_03600</name>
</gene>
<evidence type="ECO:0000313" key="4">
    <source>
        <dbReference type="Proteomes" id="UP000009044"/>
    </source>
</evidence>
<dbReference type="AlphaFoldDB" id="G2I3S5"/>
<dbReference type="eggNOG" id="COG4286">
    <property type="taxonomic scope" value="Bacteria"/>
</dbReference>
<evidence type="ECO:0000313" key="3">
    <source>
        <dbReference type="EMBL" id="BAK82772.1"/>
    </source>
</evidence>
<name>G2I3S5_KOMMN</name>
<dbReference type="PATRIC" id="fig|634177.7.peg.406"/>
<comment type="similarity">
    <text evidence="1">Belongs to the MYG1 family.</text>
</comment>
<dbReference type="PANTHER" id="PTHR11215:SF1">
    <property type="entry name" value="MYG1 EXONUCLEASE"/>
    <property type="match status" value="1"/>
</dbReference>
<evidence type="ECO:0000256" key="2">
    <source>
        <dbReference type="SAM" id="MobiDB-lite"/>
    </source>
</evidence>
<evidence type="ECO:0008006" key="5">
    <source>
        <dbReference type="Google" id="ProtNLM"/>
    </source>
</evidence>
<sequence length="357" mass="38186">MRGQPVSHPIPAAGSHMSQHTPFGLDNDTVTVTAVTHSGNFHLDETLGYVILHYALAPQGDLAGRVMANTPGDRLHFTRTRTPERIAAANIVFDVGGRHDPAAGRYDHHMKDKPLREDGTPYSAAGLLWKDYGIAAIRNMLATPVDEAELPAIWQAIDKSLVLPIDQDDNGVAKMGKLSLADIVSACRPAWDTAELYGPEQARARESAGFSQAATTIAGYLVNMVDRVRASLKAASRVLAAYEAAQDKRILIMDTGMPTEKVIFEHDLPVVYVVSPAGRDRWNVKAVPPTRGDFGQRVSLPDAWRGLEGEALAKVSGVSDAVFAHPARFICGAASKAGAVRMATLALEIDAAAAPSA</sequence>
<dbReference type="PANTHER" id="PTHR11215">
    <property type="entry name" value="METAL DEPENDENT HYDROLASE - RELATED"/>
    <property type="match status" value="1"/>
</dbReference>
<reference evidence="4" key="1">
    <citation type="journal article" date="2011" name="J. Bacteriol.">
        <title>Complete genome sequence of NBRC 3288, a unique cellulose-nonproducing strain of Gluconacetobacter xylinus isolated from vinegar.</title>
        <authorList>
            <person name="Ogino H."/>
            <person name="Azuma Y."/>
            <person name="Hosoyama A."/>
            <person name="Nakazawa H."/>
            <person name="Matsutani M."/>
            <person name="Hasegawa A."/>
            <person name="Otsuyama K."/>
            <person name="Matsushita K."/>
            <person name="Fujita N."/>
            <person name="Shirai M."/>
        </authorList>
    </citation>
    <scope>NUCLEOTIDE SEQUENCE [LARGE SCALE GENOMIC DNA]</scope>
    <source>
        <strain evidence="4">NBRC 3288 / BCRC 11682 / LMG 1693</strain>
    </source>
</reference>
<organism evidence="3 4">
    <name type="scientific">Komagataeibacter medellinensis (strain NBRC 3288 / BCRC 11682 / LMG 1693 / Kondo 51)</name>
    <name type="common">Gluconacetobacter medellinensis</name>
    <dbReference type="NCBI Taxonomy" id="634177"/>
    <lineage>
        <taxon>Bacteria</taxon>
        <taxon>Pseudomonadati</taxon>
        <taxon>Pseudomonadota</taxon>
        <taxon>Alphaproteobacteria</taxon>
        <taxon>Acetobacterales</taxon>
        <taxon>Acetobacteraceae</taxon>
        <taxon>Komagataeibacter</taxon>
    </lineage>
</organism>
<dbReference type="Proteomes" id="UP000009044">
    <property type="component" value="Chromosome"/>
</dbReference>
<dbReference type="GO" id="GO:0005737">
    <property type="term" value="C:cytoplasm"/>
    <property type="evidence" value="ECO:0007669"/>
    <property type="project" value="TreeGrafter"/>
</dbReference>
<dbReference type="Pfam" id="PF03690">
    <property type="entry name" value="MYG1_exonuc"/>
    <property type="match status" value="1"/>
</dbReference>
<dbReference type="HOGENOM" id="CLU_051576_1_0_5"/>
<dbReference type="InterPro" id="IPR003226">
    <property type="entry name" value="MYG1_exonuclease"/>
</dbReference>
<dbReference type="EMBL" id="AP012159">
    <property type="protein sequence ID" value="BAK82772.1"/>
    <property type="molecule type" value="Genomic_DNA"/>
</dbReference>
<dbReference type="KEGG" id="gxy:GLX_03600"/>
<feature type="region of interest" description="Disordered" evidence="2">
    <location>
        <begin position="1"/>
        <end position="24"/>
    </location>
</feature>
<protein>
    <recommendedName>
        <fullName evidence="5">Metal-dependent hydrolase</fullName>
    </recommendedName>
</protein>
<dbReference type="STRING" id="634177.GLX_03600"/>